<dbReference type="CDD" id="cd04301">
    <property type="entry name" value="NAT_SF"/>
    <property type="match status" value="1"/>
</dbReference>
<reference evidence="4" key="1">
    <citation type="submission" date="2023-09" db="EMBL/GenBank/DDBJ databases">
        <title>Paucibacter sp. APW11 Genome sequencing and assembly.</title>
        <authorList>
            <person name="Kim I."/>
        </authorList>
    </citation>
    <scope>NUCLEOTIDE SEQUENCE</scope>
    <source>
        <strain evidence="4">APW11</strain>
    </source>
</reference>
<keyword evidence="5" id="KW-1185">Reference proteome</keyword>
<protein>
    <submittedName>
        <fullName evidence="4">GNAT family N-acetyltransferase</fullName>
    </submittedName>
</protein>
<evidence type="ECO:0000313" key="5">
    <source>
        <dbReference type="Proteomes" id="UP001246372"/>
    </source>
</evidence>
<dbReference type="InterPro" id="IPR050832">
    <property type="entry name" value="Bact_Acetyltransf"/>
</dbReference>
<proteinExistence type="predicted"/>
<dbReference type="Pfam" id="PF00583">
    <property type="entry name" value="Acetyltransf_1"/>
    <property type="match status" value="1"/>
</dbReference>
<dbReference type="EMBL" id="JAVXZY010000011">
    <property type="protein sequence ID" value="MDT9001915.1"/>
    <property type="molecule type" value="Genomic_DNA"/>
</dbReference>
<evidence type="ECO:0000256" key="1">
    <source>
        <dbReference type="ARBA" id="ARBA00022679"/>
    </source>
</evidence>
<evidence type="ECO:0000259" key="3">
    <source>
        <dbReference type="PROSITE" id="PS51186"/>
    </source>
</evidence>
<dbReference type="InterPro" id="IPR016181">
    <property type="entry name" value="Acyl_CoA_acyltransferase"/>
</dbReference>
<feature type="domain" description="N-acetyltransferase" evidence="3">
    <location>
        <begin position="4"/>
        <end position="143"/>
    </location>
</feature>
<comment type="caution">
    <text evidence="4">The sequence shown here is derived from an EMBL/GenBank/DDBJ whole genome shotgun (WGS) entry which is preliminary data.</text>
</comment>
<evidence type="ECO:0000313" key="4">
    <source>
        <dbReference type="EMBL" id="MDT9001915.1"/>
    </source>
</evidence>
<dbReference type="RefSeq" id="WP_315652797.1">
    <property type="nucleotide sequence ID" value="NZ_JAVXZY010000011.1"/>
</dbReference>
<dbReference type="Gene3D" id="3.40.630.30">
    <property type="match status" value="1"/>
</dbReference>
<dbReference type="InterPro" id="IPR000182">
    <property type="entry name" value="GNAT_dom"/>
</dbReference>
<name>A0ABU3PH95_9BURK</name>
<dbReference type="PANTHER" id="PTHR43877:SF1">
    <property type="entry name" value="ACETYLTRANSFERASE"/>
    <property type="match status" value="1"/>
</dbReference>
<gene>
    <name evidence="4" type="ORF">RQP53_21745</name>
</gene>
<dbReference type="Proteomes" id="UP001246372">
    <property type="component" value="Unassembled WGS sequence"/>
</dbReference>
<accession>A0ABU3PH95</accession>
<sequence length="143" mass="15845">MNNLHFRAATTADIPAMSRIRIAVRENRLSDPGRITTAMYEDHLQRLGRSWVAVYDGEVIAFSSAALADASIWALFTDPAHEGRGAGKRLLQLAVDWLFSQGAAEVQLGTAANTRADGFYAAQGWQRQAMRNAIEVEYRLPRP</sequence>
<keyword evidence="2" id="KW-0012">Acyltransferase</keyword>
<dbReference type="PANTHER" id="PTHR43877">
    <property type="entry name" value="AMINOALKYLPHOSPHONATE N-ACETYLTRANSFERASE-RELATED-RELATED"/>
    <property type="match status" value="1"/>
</dbReference>
<organism evidence="4 5">
    <name type="scientific">Roseateles aquae</name>
    <dbReference type="NCBI Taxonomy" id="3077235"/>
    <lineage>
        <taxon>Bacteria</taxon>
        <taxon>Pseudomonadati</taxon>
        <taxon>Pseudomonadota</taxon>
        <taxon>Betaproteobacteria</taxon>
        <taxon>Burkholderiales</taxon>
        <taxon>Sphaerotilaceae</taxon>
        <taxon>Roseateles</taxon>
    </lineage>
</organism>
<dbReference type="PROSITE" id="PS51186">
    <property type="entry name" value="GNAT"/>
    <property type="match status" value="1"/>
</dbReference>
<dbReference type="SUPFAM" id="SSF55729">
    <property type="entry name" value="Acyl-CoA N-acyltransferases (Nat)"/>
    <property type="match status" value="1"/>
</dbReference>
<keyword evidence="1" id="KW-0808">Transferase</keyword>
<evidence type="ECO:0000256" key="2">
    <source>
        <dbReference type="ARBA" id="ARBA00023315"/>
    </source>
</evidence>